<dbReference type="CDD" id="cd00056">
    <property type="entry name" value="ENDO3c"/>
    <property type="match status" value="1"/>
</dbReference>
<name>A0A5B8U1X4_9ACTN</name>
<evidence type="ECO:0000256" key="6">
    <source>
        <dbReference type="ARBA" id="ARBA00022801"/>
    </source>
</evidence>
<evidence type="ECO:0000256" key="10">
    <source>
        <dbReference type="ARBA" id="ARBA00023295"/>
    </source>
</evidence>
<reference evidence="12 13" key="1">
    <citation type="journal article" date="2018" name="J. Microbiol.">
        <title>Baekduia soli gen. nov., sp. nov., a novel bacterium isolated from the soil of Baekdu Mountain and proposal of a novel family name, Baekduiaceae fam. nov.</title>
        <authorList>
            <person name="An D.S."/>
            <person name="Siddiqi M.Z."/>
            <person name="Kim K.H."/>
            <person name="Yu H.S."/>
            <person name="Im W.T."/>
        </authorList>
    </citation>
    <scope>NUCLEOTIDE SEQUENCE [LARGE SCALE GENOMIC DNA]</scope>
    <source>
        <strain evidence="12 13">BR7-21</strain>
    </source>
</reference>
<keyword evidence="8" id="KW-0411">Iron-sulfur</keyword>
<evidence type="ECO:0000313" key="12">
    <source>
        <dbReference type="EMBL" id="QEC46987.1"/>
    </source>
</evidence>
<evidence type="ECO:0000256" key="7">
    <source>
        <dbReference type="ARBA" id="ARBA00023004"/>
    </source>
</evidence>
<gene>
    <name evidence="12" type="ORF">FSW04_04880</name>
</gene>
<feature type="domain" description="HhH-GPD" evidence="11">
    <location>
        <begin position="49"/>
        <end position="209"/>
    </location>
</feature>
<keyword evidence="10" id="KW-0326">Glycosidase</keyword>
<evidence type="ECO:0000256" key="5">
    <source>
        <dbReference type="ARBA" id="ARBA00022763"/>
    </source>
</evidence>
<dbReference type="EMBL" id="CP042430">
    <property type="protein sequence ID" value="QEC46987.1"/>
    <property type="molecule type" value="Genomic_DNA"/>
</dbReference>
<dbReference type="OrthoDB" id="9800977at2"/>
<keyword evidence="9" id="KW-0234">DNA repair</keyword>
<dbReference type="GO" id="GO:0019104">
    <property type="term" value="F:DNA N-glycosylase activity"/>
    <property type="evidence" value="ECO:0007669"/>
    <property type="project" value="TreeGrafter"/>
</dbReference>
<dbReference type="InterPro" id="IPR004035">
    <property type="entry name" value="Endouclease-III_FeS-bd_BS"/>
</dbReference>
<keyword evidence="12" id="KW-0255">Endonuclease</keyword>
<evidence type="ECO:0000256" key="3">
    <source>
        <dbReference type="ARBA" id="ARBA00022485"/>
    </source>
</evidence>
<keyword evidence="3" id="KW-0004">4Fe-4S</keyword>
<keyword evidence="6" id="KW-0378">Hydrolase</keyword>
<evidence type="ECO:0000256" key="1">
    <source>
        <dbReference type="ARBA" id="ARBA00001966"/>
    </source>
</evidence>
<dbReference type="PROSITE" id="PS00764">
    <property type="entry name" value="ENDONUCLEASE_III_1"/>
    <property type="match status" value="1"/>
</dbReference>
<dbReference type="PIRSF" id="PIRSF001435">
    <property type="entry name" value="Nth"/>
    <property type="match status" value="1"/>
</dbReference>
<evidence type="ECO:0000256" key="2">
    <source>
        <dbReference type="ARBA" id="ARBA00008343"/>
    </source>
</evidence>
<comment type="cofactor">
    <cofactor evidence="1">
        <name>[4Fe-4S] cluster</name>
        <dbReference type="ChEBI" id="CHEBI:49883"/>
    </cofactor>
</comment>
<keyword evidence="4" id="KW-0479">Metal-binding</keyword>
<dbReference type="Gene3D" id="1.10.1670.10">
    <property type="entry name" value="Helix-hairpin-Helix base-excision DNA repair enzymes (C-terminal)"/>
    <property type="match status" value="1"/>
</dbReference>
<dbReference type="SUPFAM" id="SSF48150">
    <property type="entry name" value="DNA-glycosylase"/>
    <property type="match status" value="1"/>
</dbReference>
<dbReference type="GO" id="GO:0004519">
    <property type="term" value="F:endonuclease activity"/>
    <property type="evidence" value="ECO:0007669"/>
    <property type="project" value="UniProtKB-KW"/>
</dbReference>
<keyword evidence="7" id="KW-0408">Iron</keyword>
<dbReference type="Pfam" id="PF00730">
    <property type="entry name" value="HhH-GPD"/>
    <property type="match status" value="1"/>
</dbReference>
<dbReference type="PANTHER" id="PTHR10359">
    <property type="entry name" value="A/G-SPECIFIC ADENINE GLYCOSYLASE/ENDONUCLEASE III"/>
    <property type="match status" value="1"/>
</dbReference>
<evidence type="ECO:0000256" key="9">
    <source>
        <dbReference type="ARBA" id="ARBA00023204"/>
    </source>
</evidence>
<dbReference type="Gene3D" id="1.10.340.30">
    <property type="entry name" value="Hypothetical protein, domain 2"/>
    <property type="match status" value="1"/>
</dbReference>
<proteinExistence type="inferred from homology"/>
<evidence type="ECO:0000256" key="4">
    <source>
        <dbReference type="ARBA" id="ARBA00022723"/>
    </source>
</evidence>
<evidence type="ECO:0000313" key="13">
    <source>
        <dbReference type="Proteomes" id="UP000321805"/>
    </source>
</evidence>
<keyword evidence="12" id="KW-0540">Nuclease</keyword>
<evidence type="ECO:0000259" key="11">
    <source>
        <dbReference type="SMART" id="SM00478"/>
    </source>
</evidence>
<protein>
    <submittedName>
        <fullName evidence="12">Endonuclease III</fullName>
    </submittedName>
</protein>
<accession>A0A5B8U1X4</accession>
<dbReference type="SMART" id="SM00478">
    <property type="entry name" value="ENDO3c"/>
    <property type="match status" value="1"/>
</dbReference>
<organism evidence="12 13">
    <name type="scientific">Baekduia soli</name>
    <dbReference type="NCBI Taxonomy" id="496014"/>
    <lineage>
        <taxon>Bacteria</taxon>
        <taxon>Bacillati</taxon>
        <taxon>Actinomycetota</taxon>
        <taxon>Thermoleophilia</taxon>
        <taxon>Solirubrobacterales</taxon>
        <taxon>Baekduiaceae</taxon>
        <taxon>Baekduia</taxon>
    </lineage>
</organism>
<keyword evidence="13" id="KW-1185">Reference proteome</keyword>
<dbReference type="GO" id="GO:0051539">
    <property type="term" value="F:4 iron, 4 sulfur cluster binding"/>
    <property type="evidence" value="ECO:0007669"/>
    <property type="project" value="UniProtKB-KW"/>
</dbReference>
<dbReference type="PANTHER" id="PTHR10359:SF18">
    <property type="entry name" value="ENDONUCLEASE III"/>
    <property type="match status" value="1"/>
</dbReference>
<comment type="similarity">
    <text evidence="2">Belongs to the Nth/MutY family.</text>
</comment>
<dbReference type="GO" id="GO:0006285">
    <property type="term" value="P:base-excision repair, AP site formation"/>
    <property type="evidence" value="ECO:0007669"/>
    <property type="project" value="TreeGrafter"/>
</dbReference>
<dbReference type="InterPro" id="IPR023170">
    <property type="entry name" value="HhH_base_excis_C"/>
</dbReference>
<dbReference type="InterPro" id="IPR011257">
    <property type="entry name" value="DNA_glycosylase"/>
</dbReference>
<dbReference type="GO" id="GO:0046872">
    <property type="term" value="F:metal ion binding"/>
    <property type="evidence" value="ECO:0007669"/>
    <property type="project" value="UniProtKB-KW"/>
</dbReference>
<keyword evidence="5" id="KW-0227">DNA damage</keyword>
<dbReference type="AlphaFoldDB" id="A0A5B8U1X4"/>
<dbReference type="Proteomes" id="UP000321805">
    <property type="component" value="Chromosome"/>
</dbReference>
<dbReference type="KEGG" id="bsol:FSW04_04880"/>
<evidence type="ECO:0000256" key="8">
    <source>
        <dbReference type="ARBA" id="ARBA00023014"/>
    </source>
</evidence>
<sequence length="236" mass="25380">MSAAVARSAWRAPAAARVGRIRERLRDVYGVPCAPPHGDPLAELVLTVLSQSTNDRNRDVAFLRLRERLPTWEAVRDAPVAEVEEAIRPGGISKVKSARIVAILAAIEAANPGGEGLDLGWMRDAPVEASRAFLVALPGVGRKTAACVLLFALGLRDVPVDTHVSRVGMRLHLLRPGAPFEELHDAMLALTPPGAELELHINLLRHGRRTCHAQRPACGGCALRRMCPYARGTAGT</sequence>
<dbReference type="RefSeq" id="WP_146916841.1">
    <property type="nucleotide sequence ID" value="NZ_CP042430.1"/>
</dbReference>
<dbReference type="InterPro" id="IPR003265">
    <property type="entry name" value="HhH-GPD_domain"/>
</dbReference>